<keyword evidence="2" id="KW-0732">Signal</keyword>
<reference evidence="3" key="2">
    <citation type="submission" date="2020-05" db="UniProtKB">
        <authorList>
            <consortium name="EnsemblMetazoa"/>
        </authorList>
    </citation>
    <scope>IDENTIFICATION</scope>
    <source>
        <strain evidence="3">A-37</strain>
    </source>
</reference>
<proteinExistence type="predicted"/>
<sequence length="182" mass="20746">MSAVATAMFLVAMTGVTLVVRQQRDLDPLQLQQSIPHRYQERFLDYDDHVRFSGLGTEQVDTVPDPHNPRYYHYAHAKRELTPAAADPALDETGTADAGDDEETRVRRSLYDSASYVPQYVNATGWFRIENDIPAADANLGGGSIDHEKRDYVRQSLKTLARIHQTFPNFLKFLSTFKLWKM</sequence>
<accession>A0A182M4U2</accession>
<dbReference type="VEuPathDB" id="VectorBase:ACUA009490"/>
<evidence type="ECO:0000313" key="4">
    <source>
        <dbReference type="Proteomes" id="UP000075883"/>
    </source>
</evidence>
<dbReference type="STRING" id="139723.A0A182M4U2"/>
<organism evidence="3 4">
    <name type="scientific">Anopheles culicifacies</name>
    <dbReference type="NCBI Taxonomy" id="139723"/>
    <lineage>
        <taxon>Eukaryota</taxon>
        <taxon>Metazoa</taxon>
        <taxon>Ecdysozoa</taxon>
        <taxon>Arthropoda</taxon>
        <taxon>Hexapoda</taxon>
        <taxon>Insecta</taxon>
        <taxon>Pterygota</taxon>
        <taxon>Neoptera</taxon>
        <taxon>Endopterygota</taxon>
        <taxon>Diptera</taxon>
        <taxon>Nematocera</taxon>
        <taxon>Culicoidea</taxon>
        <taxon>Culicidae</taxon>
        <taxon>Anophelinae</taxon>
        <taxon>Anopheles</taxon>
        <taxon>culicifacies species complex</taxon>
    </lineage>
</organism>
<feature type="signal peptide" evidence="2">
    <location>
        <begin position="1"/>
        <end position="19"/>
    </location>
</feature>
<dbReference type="EMBL" id="AXCM01005396">
    <property type="status" value="NOT_ANNOTATED_CDS"/>
    <property type="molecule type" value="Genomic_DNA"/>
</dbReference>
<reference evidence="4" key="1">
    <citation type="submission" date="2013-09" db="EMBL/GenBank/DDBJ databases">
        <title>The Genome Sequence of Anopheles culicifacies species A.</title>
        <authorList>
            <consortium name="The Broad Institute Genomics Platform"/>
            <person name="Neafsey D.E."/>
            <person name="Besansky N."/>
            <person name="Howell P."/>
            <person name="Walton C."/>
            <person name="Young S.K."/>
            <person name="Zeng Q."/>
            <person name="Gargeya S."/>
            <person name="Fitzgerald M."/>
            <person name="Haas B."/>
            <person name="Abouelleil A."/>
            <person name="Allen A.W."/>
            <person name="Alvarado L."/>
            <person name="Arachchi H.M."/>
            <person name="Berlin A.M."/>
            <person name="Chapman S.B."/>
            <person name="Gainer-Dewar J."/>
            <person name="Goldberg J."/>
            <person name="Griggs A."/>
            <person name="Gujja S."/>
            <person name="Hansen M."/>
            <person name="Howarth C."/>
            <person name="Imamovic A."/>
            <person name="Ireland A."/>
            <person name="Larimer J."/>
            <person name="McCowan C."/>
            <person name="Murphy C."/>
            <person name="Pearson M."/>
            <person name="Poon T.W."/>
            <person name="Priest M."/>
            <person name="Roberts A."/>
            <person name="Saif S."/>
            <person name="Shea T."/>
            <person name="Sisk P."/>
            <person name="Sykes S."/>
            <person name="Wortman J."/>
            <person name="Nusbaum C."/>
            <person name="Birren B."/>
        </authorList>
    </citation>
    <scope>NUCLEOTIDE SEQUENCE [LARGE SCALE GENOMIC DNA]</scope>
    <source>
        <strain evidence="4">A-37</strain>
    </source>
</reference>
<dbReference type="Proteomes" id="UP000075883">
    <property type="component" value="Unassembled WGS sequence"/>
</dbReference>
<evidence type="ECO:0000256" key="1">
    <source>
        <dbReference type="SAM" id="MobiDB-lite"/>
    </source>
</evidence>
<name>A0A182M4U2_9DIPT</name>
<protein>
    <submittedName>
        <fullName evidence="3">Uncharacterized protein</fullName>
    </submittedName>
</protein>
<evidence type="ECO:0000313" key="3">
    <source>
        <dbReference type="EnsemblMetazoa" id="ACUA009490-PA"/>
    </source>
</evidence>
<dbReference type="EnsemblMetazoa" id="ACUA009490-RA">
    <property type="protein sequence ID" value="ACUA009490-PA"/>
    <property type="gene ID" value="ACUA009490"/>
</dbReference>
<feature type="chain" id="PRO_5008127856" evidence="2">
    <location>
        <begin position="20"/>
        <end position="182"/>
    </location>
</feature>
<dbReference type="AlphaFoldDB" id="A0A182M4U2"/>
<keyword evidence="4" id="KW-1185">Reference proteome</keyword>
<evidence type="ECO:0000256" key="2">
    <source>
        <dbReference type="SAM" id="SignalP"/>
    </source>
</evidence>
<feature type="region of interest" description="Disordered" evidence="1">
    <location>
        <begin position="83"/>
        <end position="104"/>
    </location>
</feature>